<dbReference type="RefSeq" id="WP_303700188.1">
    <property type="nucleotide sequence ID" value="NZ_VSIV01000047.1"/>
</dbReference>
<feature type="transmembrane region" description="Helical" evidence="1">
    <location>
        <begin position="118"/>
        <end position="140"/>
    </location>
</feature>
<organism evidence="3 4">
    <name type="scientific">Flexistipes sinusarabici</name>
    <dbReference type="NCBI Taxonomy" id="2352"/>
    <lineage>
        <taxon>Bacteria</taxon>
        <taxon>Pseudomonadati</taxon>
        <taxon>Deferribacterota</taxon>
        <taxon>Deferribacteres</taxon>
        <taxon>Deferribacterales</taxon>
        <taxon>Flexistipitaceae</taxon>
        <taxon>Flexistipes</taxon>
    </lineage>
</organism>
<gene>
    <name evidence="3" type="ORF">FXF49_01705</name>
</gene>
<comment type="caution">
    <text evidence="3">The sequence shown here is derived from an EMBL/GenBank/DDBJ whole genome shotgun (WGS) entry which is preliminary data.</text>
</comment>
<feature type="transmembrane region" description="Helical" evidence="1">
    <location>
        <begin position="654"/>
        <end position="670"/>
    </location>
</feature>
<feature type="transmembrane region" description="Helical" evidence="1">
    <location>
        <begin position="361"/>
        <end position="381"/>
    </location>
</feature>
<name>A0A5D0MMX7_FLESI</name>
<feature type="transmembrane region" description="Helical" evidence="1">
    <location>
        <begin position="29"/>
        <end position="48"/>
    </location>
</feature>
<keyword evidence="1" id="KW-0472">Membrane</keyword>
<sequence>MAKNKHKSAEDYLKEESGEFRELKKFEKILINVIALAWTIFQLLLPSFLMINSTWVRCIHLAFALTLAYFMLPMFKYPKNIFTKFLSPLNKIGYLDYVLAIIAPVVATYLIWEWQDLMFRAGLPNLQDVIFGLALVILLLEATRRSIGTPLSVIALLFSLYGFFAESMPGVFAFKNVTIEKYVSQISLSTEGILGIPIGVSATIVFLFVLMGAMLDRAGAGQYFIDLAVSLLGRFRGGPAKASVVASGMSGMVSGSSIANVVTTGTFTIPLMKKVGYPPKKAAAVEVAASTNGQLMPPIMGAAAFIIAEYCNVSYIEVIKAAAVPAFASYAALFYITHLEACKLGIRGMTKEELPDFKKTFLSGLHYLIPIIWLIYELVVVRHSPQLAAYNTVLLLIVVIFYQEFKNAIINKSGFINGIKNSIYLVGSGFITGAKNMVGVALATASAGIVVGVVSLGLGGMITQIVDVLAQGNIYLLLLITALASLLLGMGLPTTANYIVMASLTAPIIVQVGADYGFVVPLLAAHLFVFFFGILADDTPPVGLAAYAASAIADSPPIATGVQGFAYDIRTAIIPFMFIFNHDLILDGINTWSFGLFIFTMTLMASLIFSSAVQGWFLTKNRLFELPILLASSLLFYRPGIVTDIFNLNDDWKYYFYGLAFAILLIVVATQKFRISRGAPT</sequence>
<feature type="transmembrane region" description="Helical" evidence="1">
    <location>
        <begin position="474"/>
        <end position="500"/>
    </location>
</feature>
<feature type="transmembrane region" description="Helical" evidence="1">
    <location>
        <begin position="194"/>
        <end position="215"/>
    </location>
</feature>
<accession>A0A5D0MMX7</accession>
<feature type="transmembrane region" description="Helical" evidence="1">
    <location>
        <begin position="387"/>
        <end position="405"/>
    </location>
</feature>
<dbReference type="InterPro" id="IPR011853">
    <property type="entry name" value="TRAP_DctM-Dct_fused"/>
</dbReference>
<dbReference type="Proteomes" id="UP000323337">
    <property type="component" value="Unassembled WGS sequence"/>
</dbReference>
<protein>
    <submittedName>
        <fullName evidence="3">TRAP transporter permease</fullName>
    </submittedName>
</protein>
<feature type="transmembrane region" description="Helical" evidence="1">
    <location>
        <begin position="512"/>
        <end position="535"/>
    </location>
</feature>
<feature type="transmembrane region" description="Helical" evidence="1">
    <location>
        <begin position="623"/>
        <end position="642"/>
    </location>
</feature>
<dbReference type="PANTHER" id="PTHR43849:SF2">
    <property type="entry name" value="BLL3936 PROTEIN"/>
    <property type="match status" value="1"/>
</dbReference>
<dbReference type="InterPro" id="IPR010656">
    <property type="entry name" value="DctM"/>
</dbReference>
<reference evidence="3 4" key="1">
    <citation type="submission" date="2019-08" db="EMBL/GenBank/DDBJ databases">
        <title>Genomic characterization of a novel candidate phylum (ARYD3) from a high temperature, high salinity tertiary oil reservoir in north central Oklahoma, USA.</title>
        <authorList>
            <person name="Youssef N.H."/>
            <person name="Yadav A."/>
            <person name="Elshahed M.S."/>
        </authorList>
    </citation>
    <scope>NUCLEOTIDE SEQUENCE [LARGE SCALE GENOMIC DNA]</scope>
    <source>
        <strain evidence="3">ARYD1</strain>
    </source>
</reference>
<dbReference type="PANTHER" id="PTHR43849">
    <property type="entry name" value="BLL3936 PROTEIN"/>
    <property type="match status" value="1"/>
</dbReference>
<proteinExistence type="predicted"/>
<keyword evidence="1" id="KW-1133">Transmembrane helix</keyword>
<keyword evidence="1" id="KW-0812">Transmembrane</keyword>
<dbReference type="AlphaFoldDB" id="A0A5D0MMX7"/>
<evidence type="ECO:0000256" key="1">
    <source>
        <dbReference type="SAM" id="Phobius"/>
    </source>
</evidence>
<dbReference type="Pfam" id="PF06808">
    <property type="entry name" value="DctM"/>
    <property type="match status" value="1"/>
</dbReference>
<evidence type="ECO:0000259" key="2">
    <source>
        <dbReference type="Pfam" id="PF06808"/>
    </source>
</evidence>
<dbReference type="InterPro" id="IPR021814">
    <property type="entry name" value="DUF3394"/>
</dbReference>
<evidence type="ECO:0000313" key="3">
    <source>
        <dbReference type="EMBL" id="TYB34994.1"/>
    </source>
</evidence>
<feature type="transmembrane region" description="Helical" evidence="1">
    <location>
        <begin position="152"/>
        <end position="174"/>
    </location>
</feature>
<dbReference type="EMBL" id="VSIV01000047">
    <property type="protein sequence ID" value="TYB34994.1"/>
    <property type="molecule type" value="Genomic_DNA"/>
</dbReference>
<feature type="transmembrane region" description="Helical" evidence="1">
    <location>
        <begin position="93"/>
        <end position="112"/>
    </location>
</feature>
<feature type="transmembrane region" description="Helical" evidence="1">
    <location>
        <begin position="438"/>
        <end position="462"/>
    </location>
</feature>
<dbReference type="Pfam" id="PF11874">
    <property type="entry name" value="DUF3394"/>
    <property type="match status" value="1"/>
</dbReference>
<feature type="transmembrane region" description="Helical" evidence="1">
    <location>
        <begin position="592"/>
        <end position="611"/>
    </location>
</feature>
<feature type="transmembrane region" description="Helical" evidence="1">
    <location>
        <begin position="54"/>
        <end position="72"/>
    </location>
</feature>
<feature type="domain" description="TRAP C4-dicarboxylate transport system permease DctM subunit" evidence="2">
    <location>
        <begin position="136"/>
        <end position="587"/>
    </location>
</feature>
<evidence type="ECO:0000313" key="4">
    <source>
        <dbReference type="Proteomes" id="UP000323337"/>
    </source>
</evidence>
<dbReference type="NCBIfam" id="TIGR02123">
    <property type="entry name" value="TRAP_fused"/>
    <property type="match status" value="1"/>
</dbReference>